<proteinExistence type="predicted"/>
<dbReference type="Proteomes" id="UP000289738">
    <property type="component" value="Chromosome B05"/>
</dbReference>
<reference evidence="3 4" key="1">
    <citation type="submission" date="2019-01" db="EMBL/GenBank/DDBJ databases">
        <title>Sequencing of cultivated peanut Arachis hypogaea provides insights into genome evolution and oil improvement.</title>
        <authorList>
            <person name="Chen X."/>
        </authorList>
    </citation>
    <scope>NUCLEOTIDE SEQUENCE [LARGE SCALE GENOMIC DNA]</scope>
    <source>
        <strain evidence="4">cv. Fuhuasheng</strain>
        <tissue evidence="3">Leaves</tissue>
    </source>
</reference>
<feature type="domain" description="Protein ENHANCED DISEASE RESISTANCE 2 C-terminal" evidence="2">
    <location>
        <begin position="227"/>
        <end position="468"/>
    </location>
</feature>
<evidence type="ECO:0000256" key="1">
    <source>
        <dbReference type="SAM" id="MobiDB-lite"/>
    </source>
</evidence>
<sequence length="483" mass="54007">MLAGLVRKLANSTMGSCASNPTGKKGGKNHKRKNHKNGKRRGNMATAIPVDMPPLKRLSNAGVGADFTLSDYIQMEIDKGGAKRSDKKIHVTQLQYHTQIDANGKIQEEAWFDSVSILDHDSDSDDDFNSVLGDCFPFTDNAVGSVQYGSTSCIVDSGSKIEEYYQSYLKIDRKGEKAQVLFSSVKRKSVDATNKTDLCPSEKYLYRPQAGLLIQQSKQETASPASWCEISPSVFKLRGESFFKDKAKCSAPAYSPYIPIGVDLFASPEKINHIARHLELPSFQENGTIPSLLIVNIQLPTYPASMFLGNANGEGLSLVLYFKLSENFETEISQQFRNSIKRLMDDEMETVKGYRKQNTVPFRERLKILAGVVNPEDMSLNSAERKLVSAYNGKPVLSRPQHEFFRGPNYFEIDLDIHRFSYISRKGLDSLRDRVKNAVLDVGLTIQAQKEEELPEQVLCCLRLNKIDFVNHGQIPTLVTLDG</sequence>
<evidence type="ECO:0000313" key="4">
    <source>
        <dbReference type="Proteomes" id="UP000289738"/>
    </source>
</evidence>
<feature type="compositionally biased region" description="Basic residues" evidence="1">
    <location>
        <begin position="25"/>
        <end position="42"/>
    </location>
</feature>
<feature type="region of interest" description="Disordered" evidence="1">
    <location>
        <begin position="13"/>
        <end position="46"/>
    </location>
</feature>
<keyword evidence="4" id="KW-1185">Reference proteome</keyword>
<dbReference type="EMBL" id="SDMP01000015">
    <property type="protein sequence ID" value="RYR09392.1"/>
    <property type="molecule type" value="Genomic_DNA"/>
</dbReference>
<name>A0A444Z5C7_ARAHY</name>
<dbReference type="AlphaFoldDB" id="A0A444Z5C7"/>
<organism evidence="3 4">
    <name type="scientific">Arachis hypogaea</name>
    <name type="common">Peanut</name>
    <dbReference type="NCBI Taxonomy" id="3818"/>
    <lineage>
        <taxon>Eukaryota</taxon>
        <taxon>Viridiplantae</taxon>
        <taxon>Streptophyta</taxon>
        <taxon>Embryophyta</taxon>
        <taxon>Tracheophyta</taxon>
        <taxon>Spermatophyta</taxon>
        <taxon>Magnoliopsida</taxon>
        <taxon>eudicotyledons</taxon>
        <taxon>Gunneridae</taxon>
        <taxon>Pentapetalae</taxon>
        <taxon>rosids</taxon>
        <taxon>fabids</taxon>
        <taxon>Fabales</taxon>
        <taxon>Fabaceae</taxon>
        <taxon>Papilionoideae</taxon>
        <taxon>50 kb inversion clade</taxon>
        <taxon>dalbergioids sensu lato</taxon>
        <taxon>Dalbergieae</taxon>
        <taxon>Pterocarpus clade</taxon>
        <taxon>Arachis</taxon>
    </lineage>
</organism>
<dbReference type="InterPro" id="IPR009769">
    <property type="entry name" value="EDR2_C"/>
</dbReference>
<protein>
    <recommendedName>
        <fullName evidence="2">Protein ENHANCED DISEASE RESISTANCE 2 C-terminal domain-containing protein</fullName>
    </recommendedName>
</protein>
<evidence type="ECO:0000313" key="3">
    <source>
        <dbReference type="EMBL" id="RYR09392.1"/>
    </source>
</evidence>
<dbReference type="PANTHER" id="PTHR31558">
    <property type="entry name" value="CW14 PROTEIN"/>
    <property type="match status" value="1"/>
</dbReference>
<accession>A0A444Z5C7</accession>
<gene>
    <name evidence="3" type="ORF">Ahy_B05g077691</name>
</gene>
<dbReference type="PANTHER" id="PTHR31558:SF40">
    <property type="entry name" value="EXPRESSED PROTEIN"/>
    <property type="match status" value="1"/>
</dbReference>
<evidence type="ECO:0000259" key="2">
    <source>
        <dbReference type="Pfam" id="PF07059"/>
    </source>
</evidence>
<dbReference type="STRING" id="3818.A0A444Z5C7"/>
<comment type="caution">
    <text evidence="3">The sequence shown here is derived from an EMBL/GenBank/DDBJ whole genome shotgun (WGS) entry which is preliminary data.</text>
</comment>
<feature type="compositionally biased region" description="Polar residues" evidence="1">
    <location>
        <begin position="13"/>
        <end position="22"/>
    </location>
</feature>
<dbReference type="Pfam" id="PF07059">
    <property type="entry name" value="EDR2_C"/>
    <property type="match status" value="1"/>
</dbReference>